<evidence type="ECO:0000313" key="3">
    <source>
        <dbReference type="EMBL" id="MEF2968373.1"/>
    </source>
</evidence>
<feature type="signal peptide" evidence="1">
    <location>
        <begin position="1"/>
        <end position="23"/>
    </location>
</feature>
<dbReference type="Gene3D" id="3.30.457.10">
    <property type="entry name" value="Copper amine oxidase-like, N-terminal domain"/>
    <property type="match status" value="1"/>
</dbReference>
<sequence>MKKWIGAILVAAFVSCLSPVASADIFDDSKVKVIYNGTEQNFEPKAVIWNDYTLVPFRQVFELYGADVQWNNETKMITATKDDLSIEIPASGKKAFINGEEIELAQGPLNAKGTTLVGLRFVSEALGAEVSFDKATLTVYINTDEFEPEFFGITQ</sequence>
<keyword evidence="1" id="KW-0732">Signal</keyword>
<evidence type="ECO:0000256" key="1">
    <source>
        <dbReference type="SAM" id="SignalP"/>
    </source>
</evidence>
<dbReference type="PROSITE" id="PS51257">
    <property type="entry name" value="PROKAR_LIPOPROTEIN"/>
    <property type="match status" value="1"/>
</dbReference>
<feature type="domain" description="Copper amine oxidase-like N-terminal" evidence="2">
    <location>
        <begin position="35"/>
        <end position="141"/>
    </location>
</feature>
<evidence type="ECO:0000259" key="2">
    <source>
        <dbReference type="Pfam" id="PF07833"/>
    </source>
</evidence>
<dbReference type="RefSeq" id="WP_331848556.1">
    <property type="nucleotide sequence ID" value="NZ_JAZHPZ010000014.1"/>
</dbReference>
<keyword evidence="4" id="KW-1185">Reference proteome</keyword>
<protein>
    <submittedName>
        <fullName evidence="3">Copper amine oxidase N-terminal domain-containing protein</fullName>
    </submittedName>
</protein>
<dbReference type="SUPFAM" id="SSF55383">
    <property type="entry name" value="Copper amine oxidase, domain N"/>
    <property type="match status" value="1"/>
</dbReference>
<dbReference type="InterPro" id="IPR012854">
    <property type="entry name" value="Cu_amine_oxidase-like_N"/>
</dbReference>
<feature type="chain" id="PRO_5045726862" evidence="1">
    <location>
        <begin position="24"/>
        <end position="155"/>
    </location>
</feature>
<name>A0ABU7VYL1_9BACL</name>
<gene>
    <name evidence="3" type="ORF">V3851_21290</name>
</gene>
<dbReference type="Pfam" id="PF07833">
    <property type="entry name" value="Cu_amine_oxidN1"/>
    <property type="match status" value="1"/>
</dbReference>
<proteinExistence type="predicted"/>
<dbReference type="EMBL" id="JAZHPZ010000014">
    <property type="protein sequence ID" value="MEF2968373.1"/>
    <property type="molecule type" value="Genomic_DNA"/>
</dbReference>
<accession>A0ABU7VYL1</accession>
<organism evidence="3 4">
    <name type="scientific">Paenibacillus haidiansis</name>
    <dbReference type="NCBI Taxonomy" id="1574488"/>
    <lineage>
        <taxon>Bacteria</taxon>
        <taxon>Bacillati</taxon>
        <taxon>Bacillota</taxon>
        <taxon>Bacilli</taxon>
        <taxon>Bacillales</taxon>
        <taxon>Paenibacillaceae</taxon>
        <taxon>Paenibacillus</taxon>
    </lineage>
</organism>
<reference evidence="3 4" key="1">
    <citation type="submission" date="2024-02" db="EMBL/GenBank/DDBJ databases">
        <title>A nitrogen-fixing paenibacillus bacterium.</title>
        <authorList>
            <person name="Zhang W.L."/>
            <person name="Chen S.F."/>
        </authorList>
    </citation>
    <scope>NUCLEOTIDE SEQUENCE [LARGE SCALE GENOMIC DNA]</scope>
    <source>
        <strain evidence="3 4">M1</strain>
    </source>
</reference>
<comment type="caution">
    <text evidence="3">The sequence shown here is derived from an EMBL/GenBank/DDBJ whole genome shotgun (WGS) entry which is preliminary data.</text>
</comment>
<dbReference type="InterPro" id="IPR036582">
    <property type="entry name" value="Mao_N_sf"/>
</dbReference>
<dbReference type="Proteomes" id="UP001306950">
    <property type="component" value="Unassembled WGS sequence"/>
</dbReference>
<evidence type="ECO:0000313" key="4">
    <source>
        <dbReference type="Proteomes" id="UP001306950"/>
    </source>
</evidence>